<reference evidence="3 4" key="1">
    <citation type="journal article" date="2018" name="New Phytol.">
        <title>Phylogenomics of Endogonaceae and evolution of mycorrhizas within Mucoromycota.</title>
        <authorList>
            <person name="Chang Y."/>
            <person name="Desiro A."/>
            <person name="Na H."/>
            <person name="Sandor L."/>
            <person name="Lipzen A."/>
            <person name="Clum A."/>
            <person name="Barry K."/>
            <person name="Grigoriev I.V."/>
            <person name="Martin F.M."/>
            <person name="Stajich J.E."/>
            <person name="Smith M.E."/>
            <person name="Bonito G."/>
            <person name="Spatafora J.W."/>
        </authorList>
    </citation>
    <scope>NUCLEOTIDE SEQUENCE [LARGE SCALE GENOMIC DNA]</scope>
    <source>
        <strain evidence="3 4">GMNB39</strain>
    </source>
</reference>
<keyword evidence="4" id="KW-1185">Reference proteome</keyword>
<keyword evidence="1" id="KW-0472">Membrane</keyword>
<organism evidence="3 4">
    <name type="scientific">Jimgerdemannia flammicorona</name>
    <dbReference type="NCBI Taxonomy" id="994334"/>
    <lineage>
        <taxon>Eukaryota</taxon>
        <taxon>Fungi</taxon>
        <taxon>Fungi incertae sedis</taxon>
        <taxon>Mucoromycota</taxon>
        <taxon>Mucoromycotina</taxon>
        <taxon>Endogonomycetes</taxon>
        <taxon>Endogonales</taxon>
        <taxon>Endogonaceae</taxon>
        <taxon>Jimgerdemannia</taxon>
    </lineage>
</organism>
<dbReference type="GO" id="GO:0006506">
    <property type="term" value="P:GPI anchor biosynthetic process"/>
    <property type="evidence" value="ECO:0007669"/>
    <property type="project" value="InterPro"/>
</dbReference>
<accession>A0A433CWH9</accession>
<dbReference type="Pfam" id="PF04987">
    <property type="entry name" value="PigN"/>
    <property type="match status" value="1"/>
</dbReference>
<dbReference type="EMBL" id="RBNI01012083">
    <property type="protein sequence ID" value="RUP42937.1"/>
    <property type="molecule type" value="Genomic_DNA"/>
</dbReference>
<evidence type="ECO:0000313" key="3">
    <source>
        <dbReference type="EMBL" id="RUP42937.1"/>
    </source>
</evidence>
<dbReference type="AlphaFoldDB" id="A0A433CWH9"/>
<dbReference type="GO" id="GO:0016740">
    <property type="term" value="F:transferase activity"/>
    <property type="evidence" value="ECO:0007669"/>
    <property type="project" value="InterPro"/>
</dbReference>
<name>A0A433CWH9_9FUNG</name>
<evidence type="ECO:0000259" key="2">
    <source>
        <dbReference type="Pfam" id="PF04987"/>
    </source>
</evidence>
<proteinExistence type="predicted"/>
<protein>
    <recommendedName>
        <fullName evidence="2">GPI ethanolamine phosphate transferase 1 C-terminal domain-containing protein</fullName>
    </recommendedName>
</protein>
<comment type="caution">
    <text evidence="3">The sequence shown here is derived from an EMBL/GenBank/DDBJ whole genome shotgun (WGS) entry which is preliminary data.</text>
</comment>
<dbReference type="Proteomes" id="UP000268093">
    <property type="component" value="Unassembled WGS sequence"/>
</dbReference>
<feature type="domain" description="GPI ethanolamine phosphate transferase 1 C-terminal" evidence="2">
    <location>
        <begin position="1"/>
        <end position="71"/>
    </location>
</feature>
<evidence type="ECO:0000313" key="4">
    <source>
        <dbReference type="Proteomes" id="UP000268093"/>
    </source>
</evidence>
<feature type="transmembrane region" description="Helical" evidence="1">
    <location>
        <begin position="45"/>
        <end position="66"/>
    </location>
</feature>
<keyword evidence="1" id="KW-1133">Transmembrane helix</keyword>
<gene>
    <name evidence="3" type="ORF">BC936DRAFT_137870</name>
</gene>
<keyword evidence="1" id="KW-0812">Transmembrane</keyword>
<dbReference type="InterPro" id="IPR017852">
    <property type="entry name" value="GPI_EtnP_transferase_1_C"/>
</dbReference>
<sequence length="108" mass="12275">MLYVQEMPPMYYAYTVFPVYFWSEVLKRGWALLLMLNEGFFGGNLIGFFGLVGGVVVGLEVLRFFIFNLTSFRCSSPCLQLLPSRGAFWMLRTCCSLAAIHIFSSTFA</sequence>
<dbReference type="GO" id="GO:0005789">
    <property type="term" value="C:endoplasmic reticulum membrane"/>
    <property type="evidence" value="ECO:0007669"/>
    <property type="project" value="InterPro"/>
</dbReference>
<evidence type="ECO:0000256" key="1">
    <source>
        <dbReference type="SAM" id="Phobius"/>
    </source>
</evidence>